<dbReference type="RefSeq" id="WP_051308247.1">
    <property type="nucleotide sequence ID" value="NZ_CP021082.1"/>
</dbReference>
<dbReference type="KEGG" id="dfc:DFI_13835"/>
<dbReference type="InterPro" id="IPR011051">
    <property type="entry name" value="RmlC_Cupin_sf"/>
</dbReference>
<accession>A0A221T053</accession>
<keyword evidence="2" id="KW-0614">Plasmid</keyword>
<protein>
    <submittedName>
        <fullName evidence="2">Cupin</fullName>
    </submittedName>
</protein>
<organism evidence="2 3">
    <name type="scientific">Deinococcus ficus</name>
    <dbReference type="NCBI Taxonomy" id="317577"/>
    <lineage>
        <taxon>Bacteria</taxon>
        <taxon>Thermotogati</taxon>
        <taxon>Deinococcota</taxon>
        <taxon>Deinococci</taxon>
        <taxon>Deinococcales</taxon>
        <taxon>Deinococcaceae</taxon>
        <taxon>Deinococcus</taxon>
    </lineage>
</organism>
<dbReference type="EMBL" id="CP021082">
    <property type="protein sequence ID" value="ASN82273.1"/>
    <property type="molecule type" value="Genomic_DNA"/>
</dbReference>
<dbReference type="Pfam" id="PF07883">
    <property type="entry name" value="Cupin_2"/>
    <property type="match status" value="1"/>
</dbReference>
<evidence type="ECO:0000313" key="2">
    <source>
        <dbReference type="EMBL" id="ASN82273.1"/>
    </source>
</evidence>
<sequence>MIAQAQVRRVTPEDGHVLVNPIGGRMVLKIPDVLTAGSYSIHDNVLPPRSPGPRPHLHRGHEEVFYVLSGELTLRLAHETLQAEAGSFIVVPRGVVHQPSNPGGQETHVLLIFSPGGMDRFFVEAAADRHPLQVRPVTAEQRTRLEAFTDRYGYEFADFEEEVSGPFSPEVGSAS</sequence>
<evidence type="ECO:0000313" key="3">
    <source>
        <dbReference type="Proteomes" id="UP000259030"/>
    </source>
</evidence>
<name>A0A221T053_9DEIO</name>
<evidence type="ECO:0000259" key="1">
    <source>
        <dbReference type="Pfam" id="PF07883"/>
    </source>
</evidence>
<dbReference type="PANTHER" id="PTHR36440">
    <property type="entry name" value="PUTATIVE (AFU_ORTHOLOGUE AFUA_8G07350)-RELATED"/>
    <property type="match status" value="1"/>
</dbReference>
<gene>
    <name evidence="2" type="ORF">DFI_13835</name>
</gene>
<dbReference type="InterPro" id="IPR014710">
    <property type="entry name" value="RmlC-like_jellyroll"/>
</dbReference>
<geneLocation type="plasmid" evidence="3">
    <name>pdfi1</name>
</geneLocation>
<proteinExistence type="predicted"/>
<dbReference type="Proteomes" id="UP000259030">
    <property type="component" value="Plasmid pDFI1"/>
</dbReference>
<reference evidence="2 3" key="1">
    <citation type="submission" date="2017-05" db="EMBL/GenBank/DDBJ databases">
        <title>The complete genome sequence of Deinococcus ficus isolated from the rhizosphere of the Ficus religiosa L. in Taiwan.</title>
        <authorList>
            <person name="Wu K.-M."/>
            <person name="Liao T.-L."/>
            <person name="Liu Y.-M."/>
            <person name="Young C.-C."/>
            <person name="Tsai S.-F."/>
        </authorList>
    </citation>
    <scope>NUCLEOTIDE SEQUENCE [LARGE SCALE GENOMIC DNA]</scope>
    <source>
        <strain evidence="2 3">CC-FR2-10</strain>
        <plasmid evidence="3">pdfi1</plasmid>
    </source>
</reference>
<dbReference type="SUPFAM" id="SSF51182">
    <property type="entry name" value="RmlC-like cupins"/>
    <property type="match status" value="1"/>
</dbReference>
<dbReference type="InterPro" id="IPR013096">
    <property type="entry name" value="Cupin_2"/>
</dbReference>
<dbReference type="Gene3D" id="2.60.120.10">
    <property type="entry name" value="Jelly Rolls"/>
    <property type="match status" value="1"/>
</dbReference>
<dbReference type="AlphaFoldDB" id="A0A221T053"/>
<feature type="domain" description="Cupin type-2" evidence="1">
    <location>
        <begin position="46"/>
        <end position="113"/>
    </location>
</feature>
<dbReference type="PANTHER" id="PTHR36440:SF1">
    <property type="entry name" value="PUTATIVE (AFU_ORTHOLOGUE AFUA_8G07350)-RELATED"/>
    <property type="match status" value="1"/>
</dbReference>
<keyword evidence="3" id="KW-1185">Reference proteome</keyword>
<dbReference type="InterPro" id="IPR053146">
    <property type="entry name" value="QDO-like"/>
</dbReference>